<dbReference type="InterPro" id="IPR036412">
    <property type="entry name" value="HAD-like_sf"/>
</dbReference>
<dbReference type="SFLD" id="SFLDG01129">
    <property type="entry name" value="C1.5:_HAD__Beta-PGM__Phosphata"/>
    <property type="match status" value="1"/>
</dbReference>
<evidence type="ECO:0000313" key="5">
    <source>
        <dbReference type="EMBL" id="OAD46513.1"/>
    </source>
</evidence>
<dbReference type="InterPro" id="IPR023198">
    <property type="entry name" value="PGP-like_dom2"/>
</dbReference>
<dbReference type="GO" id="GO:0006281">
    <property type="term" value="P:DNA repair"/>
    <property type="evidence" value="ECO:0007669"/>
    <property type="project" value="TreeGrafter"/>
</dbReference>
<evidence type="ECO:0000256" key="3">
    <source>
        <dbReference type="ARBA" id="ARBA00006171"/>
    </source>
</evidence>
<accession>A0A176TG46</accession>
<name>A0A176TG46_9FLAO</name>
<dbReference type="Gene3D" id="1.10.150.240">
    <property type="entry name" value="Putative phosphatase, domain 2"/>
    <property type="match status" value="1"/>
</dbReference>
<dbReference type="PANTHER" id="PTHR43434">
    <property type="entry name" value="PHOSPHOGLYCOLATE PHOSPHATASE"/>
    <property type="match status" value="1"/>
</dbReference>
<evidence type="ECO:0000313" key="6">
    <source>
        <dbReference type="Proteomes" id="UP000076923"/>
    </source>
</evidence>
<dbReference type="InterPro" id="IPR023214">
    <property type="entry name" value="HAD_sf"/>
</dbReference>
<dbReference type="Pfam" id="PF13419">
    <property type="entry name" value="HAD_2"/>
    <property type="match status" value="1"/>
</dbReference>
<dbReference type="EMBL" id="LVWE01000003">
    <property type="protein sequence ID" value="OAD46513.1"/>
    <property type="molecule type" value="Genomic_DNA"/>
</dbReference>
<sequence>MKYKAVIFDLDGTLVNSIKDIADAMNIVLENRNYPTYNYDTYKTFVGSGVRSLVVKALPDENPKNEEVEACFIEMMQVYSKCCTNKTMPYDGILELLNQLDAKNIKVSVLSNKEDTLTKKVSAFLLPDFLSPVLGLKVEVDKKPNPKVALQICDEIQVKPEETIFVGDTDVDILVAKNANMIPVGVSWGFRDKESLIDAGATHILEHPLDLMKILERV</sequence>
<dbReference type="Gene3D" id="3.40.50.1000">
    <property type="entry name" value="HAD superfamily/HAD-like"/>
    <property type="match status" value="1"/>
</dbReference>
<dbReference type="InterPro" id="IPR050155">
    <property type="entry name" value="HAD-like_hydrolase_sf"/>
</dbReference>
<dbReference type="Proteomes" id="UP000076923">
    <property type="component" value="Unassembled WGS sequence"/>
</dbReference>
<dbReference type="OrthoDB" id="9807630at2"/>
<dbReference type="SFLD" id="SFLDG01135">
    <property type="entry name" value="C1.5.6:_HAD__Beta-PGM__Phospha"/>
    <property type="match status" value="1"/>
</dbReference>
<dbReference type="EC" id="3.1.3.18" evidence="4"/>
<evidence type="ECO:0000256" key="4">
    <source>
        <dbReference type="ARBA" id="ARBA00013078"/>
    </source>
</evidence>
<dbReference type="PANTHER" id="PTHR43434:SF1">
    <property type="entry name" value="PHOSPHOGLYCOLATE PHOSPHATASE"/>
    <property type="match status" value="1"/>
</dbReference>
<dbReference type="PROSITE" id="PS01228">
    <property type="entry name" value="COF_1"/>
    <property type="match status" value="1"/>
</dbReference>
<reference evidence="5 6" key="1">
    <citation type="submission" date="2016-02" db="EMBL/GenBank/DDBJ databases">
        <title>Draft genome sequence of Polaribacter atrinae KACC17473.</title>
        <authorList>
            <person name="Shin S.-K."/>
            <person name="Yi H."/>
        </authorList>
    </citation>
    <scope>NUCLEOTIDE SEQUENCE [LARGE SCALE GENOMIC DNA]</scope>
    <source>
        <strain evidence="5 6">KACC 17473</strain>
    </source>
</reference>
<dbReference type="PRINTS" id="PR00413">
    <property type="entry name" value="HADHALOGNASE"/>
</dbReference>
<gene>
    <name evidence="5" type="ORF">LPB303_03030</name>
</gene>
<organism evidence="5 6">
    <name type="scientific">Polaribacter atrinae</name>
    <dbReference type="NCBI Taxonomy" id="1333662"/>
    <lineage>
        <taxon>Bacteria</taxon>
        <taxon>Pseudomonadati</taxon>
        <taxon>Bacteroidota</taxon>
        <taxon>Flavobacteriia</taxon>
        <taxon>Flavobacteriales</taxon>
        <taxon>Flavobacteriaceae</taxon>
    </lineage>
</organism>
<comment type="catalytic activity">
    <reaction evidence="1">
        <text>2-phosphoglycolate + H2O = glycolate + phosphate</text>
        <dbReference type="Rhea" id="RHEA:14369"/>
        <dbReference type="ChEBI" id="CHEBI:15377"/>
        <dbReference type="ChEBI" id="CHEBI:29805"/>
        <dbReference type="ChEBI" id="CHEBI:43474"/>
        <dbReference type="ChEBI" id="CHEBI:58033"/>
        <dbReference type="EC" id="3.1.3.18"/>
    </reaction>
</comment>
<comment type="similarity">
    <text evidence="3">Belongs to the HAD-like hydrolase superfamily. CbbY/CbbZ/Gph/YieH family.</text>
</comment>
<keyword evidence="6" id="KW-1185">Reference proteome</keyword>
<protein>
    <recommendedName>
        <fullName evidence="4">phosphoglycolate phosphatase</fullName>
        <ecNumber evidence="4">3.1.3.18</ecNumber>
    </recommendedName>
</protein>
<keyword evidence="5" id="KW-0378">Hydrolase</keyword>
<dbReference type="InterPro" id="IPR006439">
    <property type="entry name" value="HAD-SF_hydro_IA"/>
</dbReference>
<comment type="caution">
    <text evidence="5">The sequence shown here is derived from an EMBL/GenBank/DDBJ whole genome shotgun (WGS) entry which is preliminary data.</text>
</comment>
<dbReference type="STRING" id="1333662.LPB303_03030"/>
<dbReference type="NCBIfam" id="TIGR01549">
    <property type="entry name" value="HAD-SF-IA-v1"/>
    <property type="match status" value="1"/>
</dbReference>
<evidence type="ECO:0000256" key="1">
    <source>
        <dbReference type="ARBA" id="ARBA00000830"/>
    </source>
</evidence>
<proteinExistence type="inferred from homology"/>
<dbReference type="SUPFAM" id="SSF56784">
    <property type="entry name" value="HAD-like"/>
    <property type="match status" value="1"/>
</dbReference>
<dbReference type="GO" id="GO:0005829">
    <property type="term" value="C:cytosol"/>
    <property type="evidence" value="ECO:0007669"/>
    <property type="project" value="TreeGrafter"/>
</dbReference>
<dbReference type="GO" id="GO:0008967">
    <property type="term" value="F:phosphoglycolate phosphatase activity"/>
    <property type="evidence" value="ECO:0007669"/>
    <property type="project" value="UniProtKB-EC"/>
</dbReference>
<dbReference type="SFLD" id="SFLDS00003">
    <property type="entry name" value="Haloacid_Dehalogenase"/>
    <property type="match status" value="1"/>
</dbReference>
<dbReference type="AlphaFoldDB" id="A0A176TG46"/>
<comment type="pathway">
    <text evidence="2">Organic acid metabolism; glycolate biosynthesis; glycolate from 2-phosphoglycolate: step 1/1.</text>
</comment>
<dbReference type="InterPro" id="IPR041492">
    <property type="entry name" value="HAD_2"/>
</dbReference>
<dbReference type="RefSeq" id="WP_068447953.1">
    <property type="nucleotide sequence ID" value="NZ_CANKUV010000002.1"/>
</dbReference>
<evidence type="ECO:0000256" key="2">
    <source>
        <dbReference type="ARBA" id="ARBA00004818"/>
    </source>
</evidence>